<protein>
    <submittedName>
        <fullName evidence="2">Acyl dehydratase</fullName>
    </submittedName>
</protein>
<dbReference type="RefSeq" id="WP_156214215.1">
    <property type="nucleotide sequence ID" value="NZ_WOFH01000001.1"/>
</dbReference>
<name>A0A7K1KST2_9ACTN</name>
<keyword evidence="3" id="KW-1185">Reference proteome</keyword>
<dbReference type="EMBL" id="WOFH01000001">
    <property type="protein sequence ID" value="MUN35248.1"/>
    <property type="molecule type" value="Genomic_DNA"/>
</dbReference>
<proteinExistence type="predicted"/>
<evidence type="ECO:0000313" key="3">
    <source>
        <dbReference type="Proteomes" id="UP000432015"/>
    </source>
</evidence>
<accession>A0A7K1KST2</accession>
<organism evidence="2 3">
    <name type="scientific">Actinomadura litoris</name>
    <dbReference type="NCBI Taxonomy" id="2678616"/>
    <lineage>
        <taxon>Bacteria</taxon>
        <taxon>Bacillati</taxon>
        <taxon>Actinomycetota</taxon>
        <taxon>Actinomycetes</taxon>
        <taxon>Streptosporangiales</taxon>
        <taxon>Thermomonosporaceae</taxon>
        <taxon>Actinomadura</taxon>
    </lineage>
</organism>
<dbReference type="InterPro" id="IPR039569">
    <property type="entry name" value="FAS1-like_DH_region"/>
</dbReference>
<dbReference type="InterPro" id="IPR029069">
    <property type="entry name" value="HotDog_dom_sf"/>
</dbReference>
<comment type="caution">
    <text evidence="2">The sequence shown here is derived from an EMBL/GenBank/DDBJ whole genome shotgun (WGS) entry which is preliminary data.</text>
</comment>
<sequence>MSTLDEVYQRVRAQVGTSRHDDLGRVSARDFQRFAVAAGETDPVYFDDASARAAGLPGAVAPPLFPTSVLGWDAGPPQDALRPDGTTDDEMAGLPLAGLRMMGAGQDIDFHAPVRDGTHIVRETSIEDVALKEGRSGPFLVVTLLRAYRDASGAPLATSRENLIARPEAEL</sequence>
<dbReference type="Gene3D" id="3.10.129.10">
    <property type="entry name" value="Hotdog Thioesterase"/>
    <property type="match status" value="1"/>
</dbReference>
<dbReference type="CDD" id="cd03441">
    <property type="entry name" value="R_hydratase_like"/>
    <property type="match status" value="1"/>
</dbReference>
<dbReference type="Proteomes" id="UP000432015">
    <property type="component" value="Unassembled WGS sequence"/>
</dbReference>
<dbReference type="AlphaFoldDB" id="A0A7K1KST2"/>
<dbReference type="SUPFAM" id="SSF54637">
    <property type="entry name" value="Thioesterase/thiol ester dehydrase-isomerase"/>
    <property type="match status" value="1"/>
</dbReference>
<gene>
    <name evidence="2" type="ORF">GNZ18_01315</name>
</gene>
<feature type="domain" description="FAS1-like dehydratase" evidence="1">
    <location>
        <begin position="13"/>
        <end position="158"/>
    </location>
</feature>
<evidence type="ECO:0000313" key="2">
    <source>
        <dbReference type="EMBL" id="MUN35248.1"/>
    </source>
</evidence>
<reference evidence="2 3" key="1">
    <citation type="submission" date="2019-11" db="EMBL/GenBank/DDBJ databases">
        <authorList>
            <person name="Cao P."/>
        </authorList>
    </citation>
    <scope>NUCLEOTIDE SEQUENCE [LARGE SCALE GENOMIC DNA]</scope>
    <source>
        <strain evidence="2 3">NEAU-AAG5</strain>
    </source>
</reference>
<dbReference type="Pfam" id="PF13452">
    <property type="entry name" value="FAS1_DH_region"/>
    <property type="match status" value="1"/>
</dbReference>
<evidence type="ECO:0000259" key="1">
    <source>
        <dbReference type="Pfam" id="PF13452"/>
    </source>
</evidence>